<name>A0A4Y3IJT2_9VIBR</name>
<dbReference type="RefSeq" id="WP_141269569.1">
    <property type="nucleotide sequence ID" value="NZ_BJLH01000003.1"/>
</dbReference>
<comment type="caution">
    <text evidence="1">The sequence shown here is derived from an EMBL/GenBank/DDBJ whole genome shotgun (WGS) entry which is preliminary data.</text>
</comment>
<evidence type="ECO:0000313" key="1">
    <source>
        <dbReference type="EMBL" id="GEA59607.1"/>
    </source>
</evidence>
<keyword evidence="2" id="KW-1185">Reference proteome</keyword>
<dbReference type="Gene3D" id="3.40.50.300">
    <property type="entry name" value="P-loop containing nucleotide triphosphate hydrolases"/>
    <property type="match status" value="1"/>
</dbReference>
<proteinExistence type="predicted"/>
<protein>
    <submittedName>
        <fullName evidence="1">Uncharacterized protein</fullName>
    </submittedName>
</protein>
<dbReference type="AlphaFoldDB" id="A0A4Y3IJT2"/>
<dbReference type="EMBL" id="BJLH01000003">
    <property type="protein sequence ID" value="GEA59607.1"/>
    <property type="molecule type" value="Genomic_DNA"/>
</dbReference>
<accession>A0A4Y3IJT2</accession>
<reference evidence="1 2" key="1">
    <citation type="submission" date="2019-06" db="EMBL/GenBank/DDBJ databases">
        <title>Whole genome shotgun sequence of Vibrio comitans NBRC 102076.</title>
        <authorList>
            <person name="Hosoyama A."/>
            <person name="Uohara A."/>
            <person name="Ohji S."/>
            <person name="Ichikawa N."/>
        </authorList>
    </citation>
    <scope>NUCLEOTIDE SEQUENCE [LARGE SCALE GENOMIC DNA]</scope>
    <source>
        <strain evidence="1 2">NBRC 102076</strain>
    </source>
</reference>
<dbReference type="OrthoDB" id="784829at2"/>
<evidence type="ECO:0000313" key="2">
    <source>
        <dbReference type="Proteomes" id="UP000318242"/>
    </source>
</evidence>
<dbReference type="InterPro" id="IPR038724">
    <property type="entry name" value="RepA"/>
</dbReference>
<gene>
    <name evidence="1" type="ORF">VCO01S_08000</name>
</gene>
<organism evidence="1 2">
    <name type="scientific">Vibrio comitans NBRC 102076</name>
    <dbReference type="NCBI Taxonomy" id="1219078"/>
    <lineage>
        <taxon>Bacteria</taxon>
        <taxon>Pseudomonadati</taxon>
        <taxon>Pseudomonadota</taxon>
        <taxon>Gammaproteobacteria</taxon>
        <taxon>Vibrionales</taxon>
        <taxon>Vibrionaceae</taxon>
        <taxon>Vibrio</taxon>
    </lineage>
</organism>
<sequence>MIKPIKKAFEKAKEVFGSLIFSRGSNGFDNIQEWLIKGFVSKHSFGVVFGKSGSRKSFITIDMSCAIASGTPWQNQRTQSGAVVYIAAEGQVGMSRRVKAWETANGRTVDNLYILGHSIMMSIPSARNNLINSIKEIEDKNKVKVELVVLDTLARNFDGDENSSDAMGKFIHGCDLVKEEIKASILCVHHSGKDASKGGRGSSALNAACDYEFQVTHDSKTGLTTLNNTKQKDAEEAVSLVFEFQPVDLGIKCEDGEPITSLALLTLATTKNNNNGDNNPLLKALREVFGGSCTREDLRMCCFPPKEGVAANTTNQNFKRTLAVLVDNGLVSIEQKGKIANSNDIITLVEQLELF</sequence>
<dbReference type="CDD" id="cd01125">
    <property type="entry name" value="RepA_RSF1010_like"/>
    <property type="match status" value="1"/>
</dbReference>
<dbReference type="Proteomes" id="UP000318242">
    <property type="component" value="Unassembled WGS sequence"/>
</dbReference>
<dbReference type="SUPFAM" id="SSF52540">
    <property type="entry name" value="P-loop containing nucleoside triphosphate hydrolases"/>
    <property type="match status" value="1"/>
</dbReference>
<dbReference type="Pfam" id="PF13481">
    <property type="entry name" value="AAA_25"/>
    <property type="match status" value="1"/>
</dbReference>
<dbReference type="InterPro" id="IPR027417">
    <property type="entry name" value="P-loop_NTPase"/>
</dbReference>